<dbReference type="PANTHER" id="PTHR12358">
    <property type="entry name" value="SPHINGOSINE KINASE"/>
    <property type="match status" value="1"/>
</dbReference>
<dbReference type="PROSITE" id="PS50146">
    <property type="entry name" value="DAGK"/>
    <property type="match status" value="1"/>
</dbReference>
<evidence type="ECO:0000256" key="4">
    <source>
        <dbReference type="ARBA" id="ARBA00022840"/>
    </source>
</evidence>
<name>A0A367ZT30_9BACT</name>
<dbReference type="InterPro" id="IPR001206">
    <property type="entry name" value="Diacylglycerol_kinase_cat_dom"/>
</dbReference>
<dbReference type="SUPFAM" id="SSF111331">
    <property type="entry name" value="NAD kinase/diacylglycerol kinase-like"/>
    <property type="match status" value="1"/>
</dbReference>
<dbReference type="SMART" id="SM00046">
    <property type="entry name" value="DAGKc"/>
    <property type="match status" value="1"/>
</dbReference>
<comment type="caution">
    <text evidence="6">The sequence shown here is derived from an EMBL/GenBank/DDBJ whole genome shotgun (WGS) entry which is preliminary data.</text>
</comment>
<dbReference type="Pfam" id="PF00781">
    <property type="entry name" value="DAGK_cat"/>
    <property type="match status" value="1"/>
</dbReference>
<dbReference type="Gene3D" id="3.40.50.10330">
    <property type="entry name" value="Probable inorganic polyphosphate/atp-NAD kinase, domain 1"/>
    <property type="match status" value="1"/>
</dbReference>
<keyword evidence="4" id="KW-0067">ATP-binding</keyword>
<evidence type="ECO:0000313" key="6">
    <source>
        <dbReference type="EMBL" id="RCK81303.1"/>
    </source>
</evidence>
<evidence type="ECO:0000256" key="2">
    <source>
        <dbReference type="ARBA" id="ARBA00022741"/>
    </source>
</evidence>
<dbReference type="GO" id="GO:0005524">
    <property type="term" value="F:ATP binding"/>
    <property type="evidence" value="ECO:0007669"/>
    <property type="project" value="UniProtKB-KW"/>
</dbReference>
<organism evidence="6 7">
    <name type="scientific">Candidatus Ozemobacter sibiricus</name>
    <dbReference type="NCBI Taxonomy" id="2268124"/>
    <lineage>
        <taxon>Bacteria</taxon>
        <taxon>Candidatus Ozemobacteria</taxon>
        <taxon>Candidatus Ozemobacterales</taxon>
        <taxon>Candidatus Ozemobacteraceae</taxon>
        <taxon>Candidatus Ozemobacter</taxon>
    </lineage>
</organism>
<keyword evidence="3 6" id="KW-0418">Kinase</keyword>
<dbReference type="AlphaFoldDB" id="A0A367ZT30"/>
<sequence length="282" mass="30668">MVNPHSRGVRRAAIEATAAFLAQHIDTSLVWTTGPGDATIQAARLGADPDTLVTACGGDGTVFEVLNGLPPQGVLGLLPAGTANVIARELGIPLAWREAAKALLTGAVRTFDTGRWNDRRFFMVAGCEFDAHVAAAVPRLPKRWLGQYAYHLETLRRYPTYAPPRLRVEIDGQTTVEGAFVLFANLRRYGGGLFFAQGARPDDGRLDLVALRRLSLPFLVKGLWGAWTRRGVGSDIAHRCQGRSFLLRSSRPVRVQLDGEVLEPVTEARITVEPASLRLVAP</sequence>
<dbReference type="EMBL" id="QOQW01000002">
    <property type="protein sequence ID" value="RCK81303.1"/>
    <property type="molecule type" value="Genomic_DNA"/>
</dbReference>
<dbReference type="InterPro" id="IPR045540">
    <property type="entry name" value="YegS/DAGK_C"/>
</dbReference>
<evidence type="ECO:0000256" key="1">
    <source>
        <dbReference type="ARBA" id="ARBA00022679"/>
    </source>
</evidence>
<dbReference type="GO" id="GO:0005886">
    <property type="term" value="C:plasma membrane"/>
    <property type="evidence" value="ECO:0007669"/>
    <property type="project" value="TreeGrafter"/>
</dbReference>
<dbReference type="InterPro" id="IPR017438">
    <property type="entry name" value="ATP-NAD_kinase_N"/>
</dbReference>
<evidence type="ECO:0000256" key="3">
    <source>
        <dbReference type="ARBA" id="ARBA00022777"/>
    </source>
</evidence>
<dbReference type="GO" id="GO:0016301">
    <property type="term" value="F:kinase activity"/>
    <property type="evidence" value="ECO:0007669"/>
    <property type="project" value="UniProtKB-KW"/>
</dbReference>
<keyword evidence="1" id="KW-0808">Transferase</keyword>
<accession>A0A367ZT30</accession>
<proteinExistence type="predicted"/>
<dbReference type="Pfam" id="PF19279">
    <property type="entry name" value="YegS_C"/>
    <property type="match status" value="1"/>
</dbReference>
<dbReference type="InterPro" id="IPR016064">
    <property type="entry name" value="NAD/diacylglycerol_kinase_sf"/>
</dbReference>
<evidence type="ECO:0000313" key="7">
    <source>
        <dbReference type="Proteomes" id="UP000252355"/>
    </source>
</evidence>
<protein>
    <submittedName>
        <fullName evidence="6">Transcription regulator [contains diacylglycerol kinase catalytic domain]</fullName>
    </submittedName>
</protein>
<dbReference type="InterPro" id="IPR050187">
    <property type="entry name" value="Lipid_Phosphate_FormReg"/>
</dbReference>
<dbReference type="Proteomes" id="UP000252355">
    <property type="component" value="Unassembled WGS sequence"/>
</dbReference>
<feature type="domain" description="DAGKc" evidence="5">
    <location>
        <begin position="1"/>
        <end position="120"/>
    </location>
</feature>
<gene>
    <name evidence="6" type="ORF">OZSIB_2172</name>
</gene>
<dbReference type="PANTHER" id="PTHR12358:SF106">
    <property type="entry name" value="LIPID KINASE YEGS"/>
    <property type="match status" value="1"/>
</dbReference>
<dbReference type="Gene3D" id="2.60.200.40">
    <property type="match status" value="1"/>
</dbReference>
<reference evidence="6 7" key="1">
    <citation type="submission" date="2018-05" db="EMBL/GenBank/DDBJ databases">
        <title>A metagenomic window into the 2 km-deep terrestrial subsurface aquifer revealed taxonomically and functionally diverse microbial community comprising novel uncultured bacterial lineages.</title>
        <authorList>
            <person name="Kadnikov V.V."/>
            <person name="Mardanov A.V."/>
            <person name="Beletsky A.V."/>
            <person name="Banks D."/>
            <person name="Pimenov N.V."/>
            <person name="Frank Y.A."/>
            <person name="Karnachuk O.V."/>
            <person name="Ravin N.V."/>
        </authorList>
    </citation>
    <scope>NUCLEOTIDE SEQUENCE [LARGE SCALE GENOMIC DNA]</scope>
    <source>
        <strain evidence="6">BY5</strain>
    </source>
</reference>
<keyword evidence="2" id="KW-0547">Nucleotide-binding</keyword>
<evidence type="ECO:0000259" key="5">
    <source>
        <dbReference type="PROSITE" id="PS50146"/>
    </source>
</evidence>